<proteinExistence type="inferred from homology"/>
<keyword evidence="4" id="KW-0830">Ubiquinone</keyword>
<dbReference type="CDD" id="cd05121">
    <property type="entry name" value="ABC1_ADCK3-like"/>
    <property type="match status" value="1"/>
</dbReference>
<dbReference type="Proteomes" id="UP000239863">
    <property type="component" value="Unassembled WGS sequence"/>
</dbReference>
<keyword evidence="2" id="KW-0812">Transmembrane</keyword>
<dbReference type="OrthoDB" id="9795390at2"/>
<evidence type="ECO:0000313" key="4">
    <source>
        <dbReference type="EMBL" id="PPK44660.1"/>
    </source>
</evidence>
<keyword evidence="2" id="KW-1133">Transmembrane helix</keyword>
<evidence type="ECO:0000256" key="1">
    <source>
        <dbReference type="ARBA" id="ARBA00009670"/>
    </source>
</evidence>
<dbReference type="SUPFAM" id="SSF56112">
    <property type="entry name" value="Protein kinase-like (PK-like)"/>
    <property type="match status" value="1"/>
</dbReference>
<dbReference type="InterPro" id="IPR004147">
    <property type="entry name" value="ABC1_dom"/>
</dbReference>
<evidence type="ECO:0000259" key="3">
    <source>
        <dbReference type="Pfam" id="PF03109"/>
    </source>
</evidence>
<dbReference type="RefSeq" id="WP_104410693.1">
    <property type="nucleotide sequence ID" value="NZ_PTIS01000022.1"/>
</dbReference>
<dbReference type="Pfam" id="PF03109">
    <property type="entry name" value="ABC1"/>
    <property type="match status" value="1"/>
</dbReference>
<dbReference type="STRING" id="37659.GCA_000703125_01080"/>
<dbReference type="InterPro" id="IPR050154">
    <property type="entry name" value="UbiB_kinase"/>
</dbReference>
<keyword evidence="2" id="KW-0472">Membrane</keyword>
<feature type="transmembrane region" description="Helical" evidence="2">
    <location>
        <begin position="503"/>
        <end position="525"/>
    </location>
</feature>
<feature type="transmembrane region" description="Helical" evidence="2">
    <location>
        <begin position="474"/>
        <end position="491"/>
    </location>
</feature>
<protein>
    <submittedName>
        <fullName evidence="4">Ubiquinone biosynthesis protein</fullName>
    </submittedName>
</protein>
<evidence type="ECO:0000313" key="5">
    <source>
        <dbReference type="Proteomes" id="UP000239863"/>
    </source>
</evidence>
<comment type="caution">
    <text evidence="4">The sequence shown here is derived from an EMBL/GenBank/DDBJ whole genome shotgun (WGS) entry which is preliminary data.</text>
</comment>
<evidence type="ECO:0000256" key="2">
    <source>
        <dbReference type="SAM" id="Phobius"/>
    </source>
</evidence>
<name>A0A2S6FV51_9CLOT</name>
<feature type="domain" description="ABC1 atypical kinase-like" evidence="3">
    <location>
        <begin position="74"/>
        <end position="316"/>
    </location>
</feature>
<accession>A0A2S6FV51</accession>
<dbReference type="EMBL" id="PTIS01000022">
    <property type="protein sequence ID" value="PPK44660.1"/>
    <property type="molecule type" value="Genomic_DNA"/>
</dbReference>
<sequence length="530" mass="59743">MAKNSAKRLKEIVKVSAFYGFGFLVDNKIKRQDNSPENLRLACEDLGPTFIKLGQILSTRPDILPAEYIKELSKLQDNVLPEKFKDINKVIKSEFGKSIEELFLKFNEIPLASASVAQVHEATLKDGREVIVKVQRPEISDKMETDISILSRIFNLTKAKFKDTLIDPSEALNELLDSTRLELDFNIEAENIEKFRKINKSVACIYAPFVISEYSGKTVLTLEKIKGYKIDDKKGLLEQGYDLPDISKKLALSFLKNIFEDGFFHADPHPGNLLIRDGKICFIDFGIIGNLNKTLRDSLNDAVVAVAYEDINKLISVFMSIGIKDGFVDRNQLYEDIDYLFANYLNTSFENINMSYMLQEVFDVARRNNIKLPKELTLVIRTFIILEGVIAQISPEIKVLDIAIPYVKSHNLNKDIDLDEVLLNTHIFLKNSVKVPTKLIEVSDNILSGRTKIKLELKNLDKPLNELNRMVNRMVFGLVVSAMIVASSLVLNSNIGPKVYDVSLIGVIGFIVAGISGLWLLISILKSGMM</sequence>
<dbReference type="PANTHER" id="PTHR10566">
    <property type="entry name" value="CHAPERONE-ACTIVITY OF BC1 COMPLEX CABC1 -RELATED"/>
    <property type="match status" value="1"/>
</dbReference>
<organism evidence="4 5">
    <name type="scientific">Clostridium algidicarnis DSM 15099</name>
    <dbReference type="NCBI Taxonomy" id="1121295"/>
    <lineage>
        <taxon>Bacteria</taxon>
        <taxon>Bacillati</taxon>
        <taxon>Bacillota</taxon>
        <taxon>Clostridia</taxon>
        <taxon>Eubacteriales</taxon>
        <taxon>Clostridiaceae</taxon>
        <taxon>Clostridium</taxon>
    </lineage>
</organism>
<gene>
    <name evidence="4" type="ORF">BD821_12219</name>
</gene>
<dbReference type="AlphaFoldDB" id="A0A2S6FV51"/>
<reference evidence="4 5" key="1">
    <citation type="submission" date="2018-02" db="EMBL/GenBank/DDBJ databases">
        <title>Genomic Encyclopedia of Archaeal and Bacterial Type Strains, Phase II (KMG-II): from individual species to whole genera.</title>
        <authorList>
            <person name="Goeker M."/>
        </authorList>
    </citation>
    <scope>NUCLEOTIDE SEQUENCE [LARGE SCALE GENOMIC DNA]</scope>
    <source>
        <strain evidence="4 5">DSM 15099</strain>
    </source>
</reference>
<comment type="similarity">
    <text evidence="1">Belongs to the protein kinase superfamily. ADCK protein kinase family.</text>
</comment>
<dbReference type="InterPro" id="IPR011009">
    <property type="entry name" value="Kinase-like_dom_sf"/>
</dbReference>
<dbReference type="PANTHER" id="PTHR10566:SF113">
    <property type="entry name" value="PROTEIN ACTIVITY OF BC1 COMPLEX KINASE 7, CHLOROPLASTIC"/>
    <property type="match status" value="1"/>
</dbReference>